<keyword evidence="3" id="KW-1185">Reference proteome</keyword>
<reference evidence="2" key="2">
    <citation type="submission" date="2024-06" db="UniProtKB">
        <authorList>
            <consortium name="EnsemblMetazoa"/>
        </authorList>
    </citation>
    <scope>IDENTIFICATION</scope>
</reference>
<evidence type="ECO:0000313" key="3">
    <source>
        <dbReference type="Proteomes" id="UP000007879"/>
    </source>
</evidence>
<dbReference type="GeneID" id="109586473"/>
<protein>
    <submittedName>
        <fullName evidence="2">Uncharacterized protein</fullName>
    </submittedName>
</protein>
<evidence type="ECO:0000313" key="2">
    <source>
        <dbReference type="EnsemblMetazoa" id="XP_019858226.1"/>
    </source>
</evidence>
<name>A0AAN0JN32_AMPQE</name>
<keyword evidence="1" id="KW-1133">Transmembrane helix</keyword>
<organism evidence="2 3">
    <name type="scientific">Amphimedon queenslandica</name>
    <name type="common">Sponge</name>
    <dbReference type="NCBI Taxonomy" id="400682"/>
    <lineage>
        <taxon>Eukaryota</taxon>
        <taxon>Metazoa</taxon>
        <taxon>Porifera</taxon>
        <taxon>Demospongiae</taxon>
        <taxon>Heteroscleromorpha</taxon>
        <taxon>Haplosclerida</taxon>
        <taxon>Niphatidae</taxon>
        <taxon>Amphimedon</taxon>
    </lineage>
</organism>
<reference evidence="3" key="1">
    <citation type="journal article" date="2010" name="Nature">
        <title>The Amphimedon queenslandica genome and the evolution of animal complexity.</title>
        <authorList>
            <person name="Srivastava M."/>
            <person name="Simakov O."/>
            <person name="Chapman J."/>
            <person name="Fahey B."/>
            <person name="Gauthier M.E."/>
            <person name="Mitros T."/>
            <person name="Richards G.S."/>
            <person name="Conaco C."/>
            <person name="Dacre M."/>
            <person name="Hellsten U."/>
            <person name="Larroux C."/>
            <person name="Putnam N.H."/>
            <person name="Stanke M."/>
            <person name="Adamska M."/>
            <person name="Darling A."/>
            <person name="Degnan S.M."/>
            <person name="Oakley T.H."/>
            <person name="Plachetzki D.C."/>
            <person name="Zhai Y."/>
            <person name="Adamski M."/>
            <person name="Calcino A."/>
            <person name="Cummins S.F."/>
            <person name="Goodstein D.M."/>
            <person name="Harris C."/>
            <person name="Jackson D.J."/>
            <person name="Leys S.P."/>
            <person name="Shu S."/>
            <person name="Woodcroft B.J."/>
            <person name="Vervoort M."/>
            <person name="Kosik K.S."/>
            <person name="Manning G."/>
            <person name="Degnan B.M."/>
            <person name="Rokhsar D.S."/>
        </authorList>
    </citation>
    <scope>NUCLEOTIDE SEQUENCE [LARGE SCALE GENOMIC DNA]</scope>
</reference>
<dbReference type="EnsemblMetazoa" id="XM_020002667.1">
    <property type="protein sequence ID" value="XP_019858226.1"/>
    <property type="gene ID" value="LOC109586473"/>
</dbReference>
<keyword evidence="1" id="KW-0472">Membrane</keyword>
<proteinExistence type="predicted"/>
<dbReference type="AlphaFoldDB" id="A0AAN0JN32"/>
<dbReference type="Proteomes" id="UP000007879">
    <property type="component" value="Unassembled WGS sequence"/>
</dbReference>
<dbReference type="RefSeq" id="XP_019858226.1">
    <property type="nucleotide sequence ID" value="XM_020002667.1"/>
</dbReference>
<dbReference type="KEGG" id="aqu:109586473"/>
<accession>A0AAN0JN32</accession>
<evidence type="ECO:0000256" key="1">
    <source>
        <dbReference type="SAM" id="Phobius"/>
    </source>
</evidence>
<sequence>MSISVPTATGTLTISVTGGASVVTSSTMIPRPSTSISGSSVVPIVSGAVGTVLLIIIIIIIIILIIILVIKRQRSKSNNSVELKMYSTDGATPTYDEIIDKPTTTVPVPIYDTPMETDININVHTNTAYQRSTVNKDIIDVQNNAAYGQVTM</sequence>
<keyword evidence="1" id="KW-0812">Transmembrane</keyword>
<feature type="transmembrane region" description="Helical" evidence="1">
    <location>
        <begin position="43"/>
        <end position="70"/>
    </location>
</feature>